<feature type="compositionally biased region" description="Basic and acidic residues" evidence="2">
    <location>
        <begin position="427"/>
        <end position="436"/>
    </location>
</feature>
<evidence type="ECO:0000256" key="1">
    <source>
        <dbReference type="SAM" id="Coils"/>
    </source>
</evidence>
<dbReference type="PANTHER" id="PTHR35711:SF1">
    <property type="entry name" value="ECTODERMAL, ISOFORM F"/>
    <property type="match status" value="1"/>
</dbReference>
<feature type="compositionally biased region" description="Basic and acidic residues" evidence="2">
    <location>
        <begin position="831"/>
        <end position="854"/>
    </location>
</feature>
<feature type="compositionally biased region" description="Low complexity" evidence="2">
    <location>
        <begin position="183"/>
        <end position="198"/>
    </location>
</feature>
<feature type="region of interest" description="Disordered" evidence="2">
    <location>
        <begin position="641"/>
        <end position="679"/>
    </location>
</feature>
<feature type="compositionally biased region" description="Acidic residues" evidence="2">
    <location>
        <begin position="1301"/>
        <end position="1312"/>
    </location>
</feature>
<feature type="region of interest" description="Disordered" evidence="2">
    <location>
        <begin position="1379"/>
        <end position="1433"/>
    </location>
</feature>
<feature type="compositionally biased region" description="Low complexity" evidence="2">
    <location>
        <begin position="275"/>
        <end position="288"/>
    </location>
</feature>
<feature type="compositionally biased region" description="Polar residues" evidence="2">
    <location>
        <begin position="1000"/>
        <end position="1009"/>
    </location>
</feature>
<feature type="compositionally biased region" description="Basic and acidic residues" evidence="2">
    <location>
        <begin position="1346"/>
        <end position="1357"/>
    </location>
</feature>
<feature type="compositionally biased region" description="Polar residues" evidence="2">
    <location>
        <begin position="11"/>
        <end position="20"/>
    </location>
</feature>
<feature type="compositionally biased region" description="Basic and acidic residues" evidence="2">
    <location>
        <begin position="1575"/>
        <end position="1584"/>
    </location>
</feature>
<feature type="region of interest" description="Disordered" evidence="2">
    <location>
        <begin position="751"/>
        <end position="1100"/>
    </location>
</feature>
<evidence type="ECO:0000313" key="4">
    <source>
        <dbReference type="EMBL" id="CDZ98052.1"/>
    </source>
</evidence>
<feature type="compositionally biased region" description="Gly residues" evidence="2">
    <location>
        <begin position="1076"/>
        <end position="1090"/>
    </location>
</feature>
<accession>A0A0F7SM66</accession>
<feature type="compositionally biased region" description="Polar residues" evidence="2">
    <location>
        <begin position="29"/>
        <end position="57"/>
    </location>
</feature>
<feature type="compositionally biased region" description="Basic and acidic residues" evidence="2">
    <location>
        <begin position="388"/>
        <end position="408"/>
    </location>
</feature>
<feature type="compositionally biased region" description="Basic and acidic residues" evidence="2">
    <location>
        <begin position="348"/>
        <end position="361"/>
    </location>
</feature>
<feature type="compositionally biased region" description="Polar residues" evidence="2">
    <location>
        <begin position="1585"/>
        <end position="1599"/>
    </location>
</feature>
<dbReference type="InterPro" id="IPR018564">
    <property type="entry name" value="Repl_chkpnt_MRC1_dom"/>
</dbReference>
<evidence type="ECO:0000259" key="3">
    <source>
        <dbReference type="Pfam" id="PF09444"/>
    </source>
</evidence>
<feature type="compositionally biased region" description="Basic and acidic residues" evidence="2">
    <location>
        <begin position="105"/>
        <end position="118"/>
    </location>
</feature>
<feature type="compositionally biased region" description="Low complexity" evidence="2">
    <location>
        <begin position="456"/>
        <end position="469"/>
    </location>
</feature>
<dbReference type="EMBL" id="LN483273">
    <property type="protein sequence ID" value="CDZ98052.1"/>
    <property type="molecule type" value="Genomic_DNA"/>
</dbReference>
<feature type="compositionally biased region" description="Acidic residues" evidence="2">
    <location>
        <begin position="1323"/>
        <end position="1345"/>
    </location>
</feature>
<feature type="compositionally biased region" description="Polar residues" evidence="2">
    <location>
        <begin position="1550"/>
        <end position="1559"/>
    </location>
</feature>
<name>A0A0F7SM66_PHARH</name>
<feature type="region of interest" description="Disordered" evidence="2">
    <location>
        <begin position="105"/>
        <end position="140"/>
    </location>
</feature>
<feature type="compositionally biased region" description="Gly residues" evidence="2">
    <location>
        <begin position="1017"/>
        <end position="1026"/>
    </location>
</feature>
<feature type="region of interest" description="Disordered" evidence="2">
    <location>
        <begin position="1"/>
        <end position="20"/>
    </location>
</feature>
<feature type="compositionally biased region" description="Low complexity" evidence="2">
    <location>
        <begin position="1605"/>
        <end position="1617"/>
    </location>
</feature>
<protein>
    <submittedName>
        <fullName evidence="4">DNA replication checkpoint mediator, MRC1 domain</fullName>
    </submittedName>
</protein>
<feature type="region of interest" description="Disordered" evidence="2">
    <location>
        <begin position="1269"/>
        <end position="1357"/>
    </location>
</feature>
<dbReference type="PANTHER" id="PTHR35711">
    <property type="entry name" value="EXPRESSED PROTEIN"/>
    <property type="match status" value="1"/>
</dbReference>
<keyword evidence="1" id="KW-0175">Coiled coil</keyword>
<feature type="compositionally biased region" description="Basic and acidic residues" evidence="2">
    <location>
        <begin position="751"/>
        <end position="763"/>
    </location>
</feature>
<feature type="domain" description="DNA replication checkpoint mediator MRC1" evidence="3">
    <location>
        <begin position="1294"/>
        <end position="1438"/>
    </location>
</feature>
<feature type="region of interest" description="Disordered" evidence="2">
    <location>
        <begin position="29"/>
        <end position="73"/>
    </location>
</feature>
<feature type="compositionally biased region" description="Polar residues" evidence="2">
    <location>
        <begin position="932"/>
        <end position="958"/>
    </location>
</feature>
<organism evidence="4">
    <name type="scientific">Phaffia rhodozyma</name>
    <name type="common">Yeast</name>
    <name type="synonym">Xanthophyllomyces dendrorhous</name>
    <dbReference type="NCBI Taxonomy" id="264483"/>
    <lineage>
        <taxon>Eukaryota</taxon>
        <taxon>Fungi</taxon>
        <taxon>Dikarya</taxon>
        <taxon>Basidiomycota</taxon>
        <taxon>Agaricomycotina</taxon>
        <taxon>Tremellomycetes</taxon>
        <taxon>Cystofilobasidiales</taxon>
        <taxon>Mrakiaceae</taxon>
        <taxon>Phaffia</taxon>
    </lineage>
</organism>
<feature type="compositionally biased region" description="Polar residues" evidence="2">
    <location>
        <begin position="1054"/>
        <end position="1071"/>
    </location>
</feature>
<proteinExistence type="predicted"/>
<feature type="compositionally biased region" description="Acidic residues" evidence="2">
    <location>
        <begin position="795"/>
        <end position="809"/>
    </location>
</feature>
<feature type="compositionally biased region" description="Basic and acidic residues" evidence="2">
    <location>
        <begin position="1279"/>
        <end position="1300"/>
    </location>
</feature>
<feature type="compositionally biased region" description="Basic and acidic residues" evidence="2">
    <location>
        <begin position="324"/>
        <end position="335"/>
    </location>
</feature>
<evidence type="ECO:0000256" key="2">
    <source>
        <dbReference type="SAM" id="MobiDB-lite"/>
    </source>
</evidence>
<feature type="coiled-coil region" evidence="1">
    <location>
        <begin position="540"/>
        <end position="569"/>
    </location>
</feature>
<feature type="region of interest" description="Disordered" evidence="2">
    <location>
        <begin position="1450"/>
        <end position="1629"/>
    </location>
</feature>
<feature type="compositionally biased region" description="Polar residues" evidence="2">
    <location>
        <begin position="1177"/>
        <end position="1189"/>
    </location>
</feature>
<feature type="compositionally biased region" description="Polar residues" evidence="2">
    <location>
        <begin position="199"/>
        <end position="211"/>
    </location>
</feature>
<feature type="region of interest" description="Disordered" evidence="2">
    <location>
        <begin position="183"/>
        <end position="505"/>
    </location>
</feature>
<feature type="compositionally biased region" description="Polar residues" evidence="2">
    <location>
        <begin position="1200"/>
        <end position="1215"/>
    </location>
</feature>
<feature type="region of interest" description="Disordered" evidence="2">
    <location>
        <begin position="1177"/>
        <end position="1232"/>
    </location>
</feature>
<feature type="compositionally biased region" description="Acidic residues" evidence="2">
    <location>
        <begin position="1393"/>
        <end position="1403"/>
    </location>
</feature>
<feature type="compositionally biased region" description="Acidic residues" evidence="2">
    <location>
        <begin position="764"/>
        <end position="775"/>
    </location>
</feature>
<sequence length="1643" mass="180067">MVGYSRKHTGSVPTSDTASVTVNSVFPSSEATSINAHTSSTVLSSDTTHSLSRTGTLDSDSDSESSIMSPIKGIRGNYKDLLAEYDEEDSEEDVDDLDRMVREMQREARGETTEEAAVRKPTKPILGAEKKQPIKRGVYGRPRSAITVPALVPTKKPPVHSALSVKTPVVAVPSPAIVLTSSLTSLSSLPPTSQSRTLVSGSSVTAPSSDTSGDKANGDDDEDETYPVRVASTTSHRRHVVQDSDDAETGDSSTPPAARPIKAKHRGRSFRSQVPTSSPSSPLRSPEPITSRARLVFSDEEDPTGPQGSTPVPVKTVFRKRRSIEKTSSDQKSSEDIDEFISSPVNPDKGKERQDGHHGLELENYGDGGEENEDESSLMMGPTRKGLTKKELEEMNKERARMNRERKTAITKPEARPQGMELFLSRMSKEKKERALKPQKPLNMTPQFKLPDRQISLDTTDGSSSLTNSHRAPTAEPKELMSEDSILPTSPPSESQPISSKPRALSEMLSITDSVADSDDDFQDVDKILAQDAAKRVAALATEEDRKRRLNEESQLQKAAEEEERVQRANFERLRQAKLKFLEKQKGGLNDVELVKKEGEIEQDGVEIEPVSTEDTAAALKTSNTIFTAKPADKDRYVSLLSRGQTPTPSGVGPPRDKRHTSLAPTESQVTYAGRTFGHGTTPAAIRTLSGQKVKHHHNVAVTQQMLNQKLLEEANQRAREERMAKEAKFGRGRTIVEKQELDIDGLKKKVESRIIKGVPKDMSEDEGDVDDAEDKDWSLGGGSNNDETPTQTDSEVDTEVEDEDEGDETLNPAPRPIKSRRVLVDEEDEISRRSLEPESDPGNHKTVKMESNKETSSSSHEANLDEAIDELGSLRPPPSSQLSRQVSDDEDEDEDDLPKAPRSRKRQNVLKFNDDEEDDDNEDSKKFPTPGSAQAKSLPPSIQATSSGPSLGYSNDGSFKDSDLVPTITETHDSDVAPEASFGVRGVEESFGGEGGFSQLFQNTQAPTEVSDESQNGGGSFGEGGFSQLFQNTQASEPSQAAQGFGQGGFSQLFTTTQVPTEISGESSKSMDGFDLGGENTGLDLGGEDSGFSQFYGDSQAPIAHDKPVVGALDQLRKNESVLVPQASYLPSVSVSNTQAERDVEIVALNNLPEEVREPTQAPQRYVNKEGFFTQHKPSTYMTDSPTLDTPFKSHTDPWETSSAKTPASPSRISSHLPALLTQPADLSSPLNTTVRRLVRRQDMPLTQAEEEDVEDVLISKIDQELLSSPIKRVPSKPKLDKQKSDRSKRNKELAKEFFEAEAVESDDEGDGFGFKFGAAGDGDEEEDDDPDEIVEGLVNDEEMTDKQRRLNDEARQELLRQQAKADEALRLQQAQDVAAGKLRKKHKDGADLGDDSEDEESFGTSAMRKELRRKRKLDRLDPLDALAAEPETEAFASLYQDTWKDDAAYDGLMSGGEDEASEDEHHYGDSLGIGKPRKDSSIKTLKRPGQRVVASPEPMQDEEKDELPIYLDEEDEFDSQGNVTNIRRQPVRPRPQPQPVQHEDEYSIESNPYSHSDPNNRRNSSSNSTKRQRLLDFAKDESQQSTAKGGSGSSVTSLKRKASAVSSNSSSSESVASRRKVGSLLGARSSLLGSIKGKWEK</sequence>
<dbReference type="Pfam" id="PF09444">
    <property type="entry name" value="MRC1"/>
    <property type="match status" value="1"/>
</dbReference>
<feature type="compositionally biased region" description="Acidic residues" evidence="2">
    <location>
        <begin position="1501"/>
        <end position="1520"/>
    </location>
</feature>
<reference evidence="4" key="1">
    <citation type="submission" date="2014-08" db="EMBL/GenBank/DDBJ databases">
        <authorList>
            <person name="Sharma Rahul"/>
            <person name="Thines Marco"/>
        </authorList>
    </citation>
    <scope>NUCLEOTIDE SEQUENCE</scope>
</reference>